<organism evidence="6 7">
    <name type="scientific">Tissierella creatinophila DSM 6911</name>
    <dbReference type="NCBI Taxonomy" id="1123403"/>
    <lineage>
        <taxon>Bacteria</taxon>
        <taxon>Bacillati</taxon>
        <taxon>Bacillota</taxon>
        <taxon>Tissierellia</taxon>
        <taxon>Tissierellales</taxon>
        <taxon>Tissierellaceae</taxon>
        <taxon>Tissierella</taxon>
    </lineage>
</organism>
<keyword evidence="2 5" id="KW-0812">Transmembrane</keyword>
<dbReference type="OrthoDB" id="9787346at2"/>
<sequence length="275" mass="30462">MDSNVLSSFILTLFVGLTMGFGSLFSFFIKEENKKFLSLSLSFSAGIMIYISFMEILPEGIHLIEETASGTRGHVIALMAFFGGMIFTALLEKWVHSMGGHHHHKIDEEHIHLEEDEKNIDKRHLEKLGIMTAVSIGIHNLPEGLAIFTTGLKDITIAIPLAIAVILHNIPLSIAISVPIYYATKSKKKSFLYSTLVGLCQPVGAILGYALFSNFFGDMLFGVLFCIISGIMIFVSLDELLPTSQQYEDHHFSVYGTILGMFVMAISLMLFGHSH</sequence>
<evidence type="ECO:0000256" key="4">
    <source>
        <dbReference type="ARBA" id="ARBA00023136"/>
    </source>
</evidence>
<dbReference type="GO" id="GO:0016020">
    <property type="term" value="C:membrane"/>
    <property type="evidence" value="ECO:0007669"/>
    <property type="project" value="UniProtKB-SubCell"/>
</dbReference>
<feature type="transmembrane region" description="Helical" evidence="5">
    <location>
        <begin position="252"/>
        <end position="272"/>
    </location>
</feature>
<dbReference type="InterPro" id="IPR003689">
    <property type="entry name" value="ZIP"/>
</dbReference>
<reference evidence="6 7" key="1">
    <citation type="submission" date="2016-02" db="EMBL/GenBank/DDBJ databases">
        <title>Genome sequence of Tissierella creatinophila DSM 6911.</title>
        <authorList>
            <person name="Poehlein A."/>
            <person name="Daniel R."/>
        </authorList>
    </citation>
    <scope>NUCLEOTIDE SEQUENCE [LARGE SCALE GENOMIC DNA]</scope>
    <source>
        <strain evidence="6 7">DSM 6911</strain>
    </source>
</reference>
<gene>
    <name evidence="6" type="primary">zupT_3</name>
    <name evidence="6" type="ORF">TICRE_17020</name>
</gene>
<comment type="subcellular location">
    <subcellularLocation>
        <location evidence="1">Membrane</location>
        <topology evidence="1">Multi-pass membrane protein</topology>
    </subcellularLocation>
</comment>
<feature type="transmembrane region" description="Helical" evidence="5">
    <location>
        <begin position="219"/>
        <end position="240"/>
    </location>
</feature>
<dbReference type="EMBL" id="LTDM01000032">
    <property type="protein sequence ID" value="OLS02316.1"/>
    <property type="molecule type" value="Genomic_DNA"/>
</dbReference>
<evidence type="ECO:0000256" key="3">
    <source>
        <dbReference type="ARBA" id="ARBA00022989"/>
    </source>
</evidence>
<accession>A0A1U7M4V4</accession>
<dbReference type="RefSeq" id="WP_075727071.1">
    <property type="nucleotide sequence ID" value="NZ_LTDM01000032.1"/>
</dbReference>
<feature type="transmembrane region" description="Helical" evidence="5">
    <location>
        <begin position="6"/>
        <end position="29"/>
    </location>
</feature>
<comment type="caution">
    <text evidence="6">The sequence shown here is derived from an EMBL/GenBank/DDBJ whole genome shotgun (WGS) entry which is preliminary data.</text>
</comment>
<evidence type="ECO:0000256" key="5">
    <source>
        <dbReference type="SAM" id="Phobius"/>
    </source>
</evidence>
<evidence type="ECO:0000256" key="2">
    <source>
        <dbReference type="ARBA" id="ARBA00022692"/>
    </source>
</evidence>
<name>A0A1U7M4V4_TISCR</name>
<keyword evidence="7" id="KW-1185">Reference proteome</keyword>
<feature type="transmembrane region" description="Helical" evidence="5">
    <location>
        <begin position="73"/>
        <end position="91"/>
    </location>
</feature>
<proteinExistence type="predicted"/>
<evidence type="ECO:0000256" key="1">
    <source>
        <dbReference type="ARBA" id="ARBA00004141"/>
    </source>
</evidence>
<dbReference type="AlphaFoldDB" id="A0A1U7M4V4"/>
<dbReference type="NCBIfam" id="NF003243">
    <property type="entry name" value="PRK04201.1"/>
    <property type="match status" value="1"/>
</dbReference>
<evidence type="ECO:0000313" key="7">
    <source>
        <dbReference type="Proteomes" id="UP000186112"/>
    </source>
</evidence>
<evidence type="ECO:0000313" key="6">
    <source>
        <dbReference type="EMBL" id="OLS02316.1"/>
    </source>
</evidence>
<dbReference type="PANTHER" id="PTHR11040:SF205">
    <property type="entry name" value="ZINC TRANSPORTER ZUPT"/>
    <property type="match status" value="1"/>
</dbReference>
<dbReference type="PANTHER" id="PTHR11040">
    <property type="entry name" value="ZINC/IRON TRANSPORTER"/>
    <property type="match status" value="1"/>
</dbReference>
<feature type="transmembrane region" description="Helical" evidence="5">
    <location>
        <begin position="36"/>
        <end position="53"/>
    </location>
</feature>
<dbReference type="GO" id="GO:0005385">
    <property type="term" value="F:zinc ion transmembrane transporter activity"/>
    <property type="evidence" value="ECO:0007669"/>
    <property type="project" value="TreeGrafter"/>
</dbReference>
<dbReference type="Pfam" id="PF02535">
    <property type="entry name" value="Zip"/>
    <property type="match status" value="1"/>
</dbReference>
<protein>
    <submittedName>
        <fullName evidence="6">Zinc transporter ZupT</fullName>
    </submittedName>
</protein>
<keyword evidence="4 5" id="KW-0472">Membrane</keyword>
<feature type="transmembrane region" description="Helical" evidence="5">
    <location>
        <begin position="191"/>
        <end position="213"/>
    </location>
</feature>
<feature type="transmembrane region" description="Helical" evidence="5">
    <location>
        <begin position="155"/>
        <end position="184"/>
    </location>
</feature>
<dbReference type="Proteomes" id="UP000186112">
    <property type="component" value="Unassembled WGS sequence"/>
</dbReference>
<keyword evidence="3 5" id="KW-1133">Transmembrane helix</keyword>